<proteinExistence type="predicted"/>
<dbReference type="RefSeq" id="WP_129227698.1">
    <property type="nucleotide sequence ID" value="NZ_QYBB01000016.1"/>
</dbReference>
<dbReference type="InterPro" id="IPR018705">
    <property type="entry name" value="DUF2134_membrane"/>
</dbReference>
<reference evidence="2 3" key="2">
    <citation type="submission" date="2019-02" db="EMBL/GenBank/DDBJ databases">
        <title>'Lichenibacterium ramalinii' gen. nov. sp. nov., 'Lichenibacterium minor' gen. nov. sp. nov.</title>
        <authorList>
            <person name="Pankratov T."/>
        </authorList>
    </citation>
    <scope>NUCLEOTIDE SEQUENCE [LARGE SCALE GENOMIC DNA]</scope>
    <source>
        <strain evidence="2 3">RmlP026</strain>
    </source>
</reference>
<organism evidence="2 3">
    <name type="scientific">Lichenibacterium minor</name>
    <dbReference type="NCBI Taxonomy" id="2316528"/>
    <lineage>
        <taxon>Bacteria</taxon>
        <taxon>Pseudomonadati</taxon>
        <taxon>Pseudomonadota</taxon>
        <taxon>Alphaproteobacteria</taxon>
        <taxon>Hyphomicrobiales</taxon>
        <taxon>Lichenihabitantaceae</taxon>
        <taxon>Lichenibacterium</taxon>
    </lineage>
</organism>
<gene>
    <name evidence="2" type="ORF">D3273_14990</name>
</gene>
<evidence type="ECO:0000313" key="2">
    <source>
        <dbReference type="EMBL" id="RYC31196.1"/>
    </source>
</evidence>
<dbReference type="AlphaFoldDB" id="A0A4Q2U8C0"/>
<accession>A0A4Q2U8C0</accession>
<reference evidence="2 3" key="1">
    <citation type="submission" date="2018-12" db="EMBL/GenBank/DDBJ databases">
        <authorList>
            <person name="Grouzdev D.S."/>
            <person name="Krutkina M.S."/>
        </authorList>
    </citation>
    <scope>NUCLEOTIDE SEQUENCE [LARGE SCALE GENOMIC DNA]</scope>
    <source>
        <strain evidence="2 3">RmlP026</strain>
    </source>
</reference>
<name>A0A4Q2U8C0_9HYPH</name>
<dbReference type="EMBL" id="QYBB01000016">
    <property type="protein sequence ID" value="RYC31196.1"/>
    <property type="molecule type" value="Genomic_DNA"/>
</dbReference>
<keyword evidence="3" id="KW-1185">Reference proteome</keyword>
<evidence type="ECO:0000313" key="3">
    <source>
        <dbReference type="Proteomes" id="UP000290759"/>
    </source>
</evidence>
<dbReference type="OrthoDB" id="7630116at2"/>
<protein>
    <recommendedName>
        <fullName evidence="1">DUF2134 domain-containing protein</fullName>
    </recommendedName>
</protein>
<feature type="domain" description="DUF2134" evidence="1">
    <location>
        <begin position="60"/>
        <end position="142"/>
    </location>
</feature>
<evidence type="ECO:0000259" key="1">
    <source>
        <dbReference type="Pfam" id="PF09977"/>
    </source>
</evidence>
<sequence length="551" mass="53202">MAPLPRRFRRDRSGSVAVTAVMALGVTFGMAAITIDASRFYLVKRRQQGITDLAAVAAAANIADAPAAAAASLAANSVPAATLASVELGTYAADPAVAAPQRFTVGGTAPNAARVTLRSAPTAVFGALLGTAVATVGTRSTAVNANVASFALGSTLARVDAGLANAVLGGLTRSTLSLSAADYASLAAARVDLFGVANALAARVGATGTYASLAGATVRVADVIGAAADALTADGTSPSAVVALRAVATAVGSSGPSLAFGSLVAFGAFGTLAVGSPAPAAAALPLLPLVAAAARLGGGTAEVSANLGGSGTAIVAATVKVAIGGPTAGSSYAAIGPVGTTLHTARTRVLLTLQLAQFGAVSGLNLPLYVEVAPATAALSAIGCSAGAPVDPAATLSVTPGAVDAWIGNVSDAMLVDMTVAPSPSAALLTNLVVVSVWGRAHATVSNTGATAVPFARADVAAGTAKTTSTTDVTSSLLSRLFGDLQLGGSVLGANVTLPAGTAAAIGALLQADLQPIDAELSNILAALGLTIGDATTWVRATRCGQGVVVN</sequence>
<comment type="caution">
    <text evidence="2">The sequence shown here is derived from an EMBL/GenBank/DDBJ whole genome shotgun (WGS) entry which is preliminary data.</text>
</comment>
<dbReference type="Proteomes" id="UP000290759">
    <property type="component" value="Unassembled WGS sequence"/>
</dbReference>
<dbReference type="Pfam" id="PF09977">
    <property type="entry name" value="Tad_C"/>
    <property type="match status" value="1"/>
</dbReference>